<dbReference type="AlphaFoldDB" id="A5DVD3"/>
<accession>A5DVD3</accession>
<dbReference type="eggNOG" id="ENOG502RQ5Y">
    <property type="taxonomic scope" value="Eukaryota"/>
</dbReference>
<dbReference type="OMA" id="ESIAGWT"/>
<dbReference type="Proteomes" id="UP000001996">
    <property type="component" value="Unassembled WGS sequence"/>
</dbReference>
<dbReference type="VEuPathDB" id="FungiDB:LELG_01319"/>
<gene>
    <name evidence="3" type="ORF">LELG_01319</name>
</gene>
<dbReference type="GeneID" id="5234957"/>
<dbReference type="EMBL" id="CH981524">
    <property type="protein sequence ID" value="EDK43141.1"/>
    <property type="molecule type" value="Genomic_DNA"/>
</dbReference>
<keyword evidence="2" id="KW-0732">Signal</keyword>
<organism evidence="3 4">
    <name type="scientific">Lodderomyces elongisporus (strain ATCC 11503 / CBS 2605 / JCM 1781 / NBRC 1676 / NRRL YB-4239)</name>
    <name type="common">Yeast</name>
    <name type="synonym">Saccharomyces elongisporus</name>
    <dbReference type="NCBI Taxonomy" id="379508"/>
    <lineage>
        <taxon>Eukaryota</taxon>
        <taxon>Fungi</taxon>
        <taxon>Dikarya</taxon>
        <taxon>Ascomycota</taxon>
        <taxon>Saccharomycotina</taxon>
        <taxon>Pichiomycetes</taxon>
        <taxon>Debaryomycetaceae</taxon>
        <taxon>Candida/Lodderomyces clade</taxon>
        <taxon>Lodderomyces</taxon>
    </lineage>
</organism>
<evidence type="ECO:0000313" key="3">
    <source>
        <dbReference type="EMBL" id="EDK43141.1"/>
    </source>
</evidence>
<dbReference type="KEGG" id="lel:PVL30_001290"/>
<name>A5DVD3_LODEL</name>
<evidence type="ECO:0000313" key="4">
    <source>
        <dbReference type="Proteomes" id="UP000001996"/>
    </source>
</evidence>
<keyword evidence="4" id="KW-1185">Reference proteome</keyword>
<keyword evidence="1" id="KW-0175">Coiled coil</keyword>
<feature type="chain" id="PRO_5002680369" evidence="2">
    <location>
        <begin position="20"/>
        <end position="561"/>
    </location>
</feature>
<dbReference type="STRING" id="379508.A5DVD3"/>
<evidence type="ECO:0000256" key="1">
    <source>
        <dbReference type="SAM" id="Coils"/>
    </source>
</evidence>
<dbReference type="OrthoDB" id="4025103at2759"/>
<proteinExistence type="predicted"/>
<feature type="signal peptide" evidence="2">
    <location>
        <begin position="1"/>
        <end position="19"/>
    </location>
</feature>
<evidence type="ECO:0000256" key="2">
    <source>
        <dbReference type="SAM" id="SignalP"/>
    </source>
</evidence>
<dbReference type="InParanoid" id="A5DVD3"/>
<protein>
    <submittedName>
        <fullName evidence="3">Uncharacterized protein</fullName>
    </submittedName>
</protein>
<reference evidence="3 4" key="1">
    <citation type="journal article" date="2009" name="Nature">
        <title>Evolution of pathogenicity and sexual reproduction in eight Candida genomes.</title>
        <authorList>
            <person name="Butler G."/>
            <person name="Rasmussen M.D."/>
            <person name="Lin M.F."/>
            <person name="Santos M.A."/>
            <person name="Sakthikumar S."/>
            <person name="Munro C.A."/>
            <person name="Rheinbay E."/>
            <person name="Grabherr M."/>
            <person name="Forche A."/>
            <person name="Reedy J.L."/>
            <person name="Agrafioti I."/>
            <person name="Arnaud M.B."/>
            <person name="Bates S."/>
            <person name="Brown A.J."/>
            <person name="Brunke S."/>
            <person name="Costanzo M.C."/>
            <person name="Fitzpatrick D.A."/>
            <person name="de Groot P.W."/>
            <person name="Harris D."/>
            <person name="Hoyer L.L."/>
            <person name="Hube B."/>
            <person name="Klis F.M."/>
            <person name="Kodira C."/>
            <person name="Lennard N."/>
            <person name="Logue M.E."/>
            <person name="Martin R."/>
            <person name="Neiman A.M."/>
            <person name="Nikolaou E."/>
            <person name="Quail M.A."/>
            <person name="Quinn J."/>
            <person name="Santos M.C."/>
            <person name="Schmitzberger F.F."/>
            <person name="Sherlock G."/>
            <person name="Shah P."/>
            <person name="Silverstein K.A."/>
            <person name="Skrzypek M.S."/>
            <person name="Soll D."/>
            <person name="Staggs R."/>
            <person name="Stansfield I."/>
            <person name="Stumpf M.P."/>
            <person name="Sudbery P.E."/>
            <person name="Srikantha T."/>
            <person name="Zeng Q."/>
            <person name="Berman J."/>
            <person name="Berriman M."/>
            <person name="Heitman J."/>
            <person name="Gow N.A."/>
            <person name="Lorenz M.C."/>
            <person name="Birren B.W."/>
            <person name="Kellis M."/>
            <person name="Cuomo C.A."/>
        </authorList>
    </citation>
    <scope>NUCLEOTIDE SEQUENCE [LARGE SCALE GENOMIC DNA]</scope>
    <source>
        <strain evidence="4">ATCC 11503 / BCRC 21390 / CBS 2605 / JCM 1781 / NBRC 1676 / NRRL YB-4239</strain>
    </source>
</reference>
<sequence>MKFSTLTFTALSFASIAKGHVLSPASGPLEIELVEKREVPELTVLQQRDISSFVEGLISDINVTAIIDSIDWEEIAGWANNLLTEDDNVKYLDYILNFLGSTNLVPAAISFILSNNETRSIAGDAVVGLLGVAQQFDITPVFNALKNSGLVYTLIADLIENPNTLPFVEQVLKDTLGSNSLISGLLDGGSGSSADGTVLATAVTTGITLSSAGVTASVAASVSASINTANNPLYSLNANSKFGAATTTANPSDINTGSIAALISEAGAQVSGNSNPLYASATTSAGGALTTTTKAALTTSATAAVTAKAGGSGVQVGTYNLATITGPAFQSVPTSLFGLGPTTINYSALGQITAAFGGSGSKKRDAVYEALQEMKKREEQEEDEVNQALQKMKRDNIEDLLTTIFSSIVRSNLLNETIQYLVTDEQFENTVAQLLEGVFSNIGSTLTGVFSTDWSALYPLIESLLNSGLLTDTITRAFNDPDLKDALYRDFQEIFKRDLEARDEQVSTLVSSYVVTVSESASSNGTAPAVSTIDSENAGSPAVFNLALPAFAAIGLSALVM</sequence>
<dbReference type="HOGENOM" id="CLU_438699_0_0_1"/>
<feature type="coiled-coil region" evidence="1">
    <location>
        <begin position="364"/>
        <end position="398"/>
    </location>
</feature>